<dbReference type="Proteomes" id="UP001642409">
    <property type="component" value="Unassembled WGS sequence"/>
</dbReference>
<dbReference type="EMBL" id="CAXDID020000284">
    <property type="protein sequence ID" value="CAL6070589.1"/>
    <property type="molecule type" value="Genomic_DNA"/>
</dbReference>
<protein>
    <submittedName>
        <fullName evidence="2">Hypothetical_protein</fullName>
    </submittedName>
</protein>
<dbReference type="EMBL" id="CATOUU010000754">
    <property type="protein sequence ID" value="CAI9945928.1"/>
    <property type="molecule type" value="Genomic_DNA"/>
</dbReference>
<name>A0AA86UNR9_9EUKA</name>
<keyword evidence="3" id="KW-1185">Reference proteome</keyword>
<accession>A0AA86UNR9</accession>
<evidence type="ECO:0000313" key="2">
    <source>
        <dbReference type="EMBL" id="CAL6070589.1"/>
    </source>
</evidence>
<reference evidence="2 3" key="2">
    <citation type="submission" date="2024-07" db="EMBL/GenBank/DDBJ databases">
        <authorList>
            <person name="Akdeniz Z."/>
        </authorList>
    </citation>
    <scope>NUCLEOTIDE SEQUENCE [LARGE SCALE GENOMIC DNA]</scope>
</reference>
<gene>
    <name evidence="1" type="ORF">HINF_LOCUS33573</name>
    <name evidence="2" type="ORF">HINF_LOCUS54606</name>
</gene>
<reference evidence="1" key="1">
    <citation type="submission" date="2023-06" db="EMBL/GenBank/DDBJ databases">
        <authorList>
            <person name="Kurt Z."/>
        </authorList>
    </citation>
    <scope>NUCLEOTIDE SEQUENCE</scope>
</reference>
<evidence type="ECO:0000313" key="3">
    <source>
        <dbReference type="Proteomes" id="UP001642409"/>
    </source>
</evidence>
<organism evidence="1">
    <name type="scientific">Hexamita inflata</name>
    <dbReference type="NCBI Taxonomy" id="28002"/>
    <lineage>
        <taxon>Eukaryota</taxon>
        <taxon>Metamonada</taxon>
        <taxon>Diplomonadida</taxon>
        <taxon>Hexamitidae</taxon>
        <taxon>Hexamitinae</taxon>
        <taxon>Hexamita</taxon>
    </lineage>
</organism>
<sequence length="226" mass="25914">MLYLEHKIGTELLNKEEIPKNLRNIRMCRLLSIALSFNSVSLGHWLKHYFQLFAPGRQQTRWSTQIESVPITWYCSDLHCAVHPVVSLYGVPAGHELMHSFPLANMSRCIYQRIASSCLQYSLCSNSSTSLGKQTVCPCSSTLISNTMLSTALRQNKELHSGSFQRIISSYQLRSLCNRLFLSQIPFSTYLPIYKLYFQFHTSIMMKAESLQIIKQSQSSILDTKF</sequence>
<comment type="caution">
    <text evidence="1">The sequence shown here is derived from an EMBL/GenBank/DDBJ whole genome shotgun (WGS) entry which is preliminary data.</text>
</comment>
<proteinExistence type="predicted"/>
<evidence type="ECO:0000313" key="1">
    <source>
        <dbReference type="EMBL" id="CAI9945928.1"/>
    </source>
</evidence>
<dbReference type="AlphaFoldDB" id="A0AA86UNR9"/>